<evidence type="ECO:0000313" key="3">
    <source>
        <dbReference type="Proteomes" id="UP001230504"/>
    </source>
</evidence>
<dbReference type="EMBL" id="JAHLJV010000093">
    <property type="protein sequence ID" value="KAK1573355.1"/>
    <property type="molecule type" value="Genomic_DNA"/>
</dbReference>
<protein>
    <submittedName>
        <fullName evidence="2">Uncharacterized protein</fullName>
    </submittedName>
</protein>
<sequence length="201" mass="21860">MVPPARLPCRTKRGTYLALSSLTATTLLECMLIFISILVFLAALLHSLATLFAAGVSSTGVDIAAAPHRLGDPSARSRTAVCMNACYNPRMTSLRIVMGCPVRPDSNTTCSFPIHRRLPMTMGTKRGRRGSSRPPRAIVPKLLYGSSSFHCNSAGHFGTFGTVTYGLWLTLLAFHCFIQACEVRYLIGFLLATFVCSIEQI</sequence>
<dbReference type="RefSeq" id="XP_060408987.1">
    <property type="nucleotide sequence ID" value="XM_060558982.1"/>
</dbReference>
<keyword evidence="1" id="KW-0812">Transmembrane</keyword>
<dbReference type="AlphaFoldDB" id="A0AAD8PNC5"/>
<keyword evidence="3" id="KW-1185">Reference proteome</keyword>
<feature type="transmembrane region" description="Helical" evidence="1">
    <location>
        <begin position="16"/>
        <end position="45"/>
    </location>
</feature>
<gene>
    <name evidence="2" type="ORF">LY79DRAFT_568646</name>
</gene>
<proteinExistence type="predicted"/>
<name>A0AAD8PNC5_9PEZI</name>
<keyword evidence="1" id="KW-1133">Transmembrane helix</keyword>
<dbReference type="GeneID" id="85443222"/>
<evidence type="ECO:0000313" key="2">
    <source>
        <dbReference type="EMBL" id="KAK1573355.1"/>
    </source>
</evidence>
<accession>A0AAD8PNC5</accession>
<reference evidence="2" key="1">
    <citation type="submission" date="2021-06" db="EMBL/GenBank/DDBJ databases">
        <title>Comparative genomics, transcriptomics and evolutionary studies reveal genomic signatures of adaptation to plant cell wall in hemibiotrophic fungi.</title>
        <authorList>
            <consortium name="DOE Joint Genome Institute"/>
            <person name="Baroncelli R."/>
            <person name="Diaz J.F."/>
            <person name="Benocci T."/>
            <person name="Peng M."/>
            <person name="Battaglia E."/>
            <person name="Haridas S."/>
            <person name="Andreopoulos W."/>
            <person name="Labutti K."/>
            <person name="Pangilinan J."/>
            <person name="Floch G.L."/>
            <person name="Makela M.R."/>
            <person name="Henrissat B."/>
            <person name="Grigoriev I.V."/>
            <person name="Crouch J.A."/>
            <person name="De Vries R.P."/>
            <person name="Sukno S.A."/>
            <person name="Thon M.R."/>
        </authorList>
    </citation>
    <scope>NUCLEOTIDE SEQUENCE</scope>
    <source>
        <strain evidence="2">CBS 125086</strain>
    </source>
</reference>
<comment type="caution">
    <text evidence="2">The sequence shown here is derived from an EMBL/GenBank/DDBJ whole genome shotgun (WGS) entry which is preliminary data.</text>
</comment>
<dbReference type="Proteomes" id="UP001230504">
    <property type="component" value="Unassembled WGS sequence"/>
</dbReference>
<keyword evidence="1" id="KW-0472">Membrane</keyword>
<organism evidence="2 3">
    <name type="scientific">Colletotrichum navitas</name>
    <dbReference type="NCBI Taxonomy" id="681940"/>
    <lineage>
        <taxon>Eukaryota</taxon>
        <taxon>Fungi</taxon>
        <taxon>Dikarya</taxon>
        <taxon>Ascomycota</taxon>
        <taxon>Pezizomycotina</taxon>
        <taxon>Sordariomycetes</taxon>
        <taxon>Hypocreomycetidae</taxon>
        <taxon>Glomerellales</taxon>
        <taxon>Glomerellaceae</taxon>
        <taxon>Colletotrichum</taxon>
        <taxon>Colletotrichum graminicola species complex</taxon>
    </lineage>
</organism>
<evidence type="ECO:0000256" key="1">
    <source>
        <dbReference type="SAM" id="Phobius"/>
    </source>
</evidence>